<reference evidence="2" key="1">
    <citation type="submission" date="2023-06" db="EMBL/GenBank/DDBJ databases">
        <authorList>
            <person name="Kurt Z."/>
        </authorList>
    </citation>
    <scope>NUCLEOTIDE SEQUENCE</scope>
</reference>
<evidence type="ECO:0000256" key="1">
    <source>
        <dbReference type="SAM" id="MobiDB-lite"/>
    </source>
</evidence>
<dbReference type="AlphaFoldDB" id="A0AA86QRQ6"/>
<evidence type="ECO:0000313" key="5">
    <source>
        <dbReference type="EMBL" id="CAL6095468.1"/>
    </source>
</evidence>
<feature type="compositionally biased region" description="Polar residues" evidence="1">
    <location>
        <begin position="166"/>
        <end position="178"/>
    </location>
</feature>
<dbReference type="EMBL" id="CATOUU010000945">
    <property type="protein sequence ID" value="CAI9961837.1"/>
    <property type="molecule type" value="Genomic_DNA"/>
</dbReference>
<feature type="region of interest" description="Disordered" evidence="1">
    <location>
        <begin position="154"/>
        <end position="178"/>
    </location>
</feature>
<evidence type="ECO:0000313" key="8">
    <source>
        <dbReference type="Proteomes" id="UP001642409"/>
    </source>
</evidence>
<comment type="caution">
    <text evidence="2">The sequence shown here is derived from an EMBL/GenBank/DDBJ whole genome shotgun (WGS) entry which is preliminary data.</text>
</comment>
<dbReference type="EMBL" id="CATOUU010000945">
    <property type="protein sequence ID" value="CAI9961843.1"/>
    <property type="molecule type" value="Genomic_DNA"/>
</dbReference>
<evidence type="ECO:0000313" key="2">
    <source>
        <dbReference type="EMBL" id="CAI9961837.1"/>
    </source>
</evidence>
<proteinExistence type="predicted"/>
<dbReference type="EMBL" id="CAXDID020000476">
    <property type="protein sequence ID" value="CAL6095468.1"/>
    <property type="molecule type" value="Genomic_DNA"/>
</dbReference>
<name>A0AA86QRQ6_9EUKA</name>
<gene>
    <name evidence="2" type="ORF">HINF_LOCUS49482</name>
    <name evidence="3" type="ORF">HINF_LOCUS49485</name>
    <name evidence="4" type="ORF">HINF_LOCUS49488</name>
    <name evidence="5" type="ORF">HINF_LOCUS67962</name>
    <name evidence="6" type="ORF">HINF_LOCUS67965</name>
    <name evidence="7" type="ORF">HINF_LOCUS67968</name>
</gene>
<organism evidence="2">
    <name type="scientific">Hexamita inflata</name>
    <dbReference type="NCBI Taxonomy" id="28002"/>
    <lineage>
        <taxon>Eukaryota</taxon>
        <taxon>Metamonada</taxon>
        <taxon>Diplomonadida</taxon>
        <taxon>Hexamitidae</taxon>
        <taxon>Hexamitinae</taxon>
        <taxon>Hexamita</taxon>
    </lineage>
</organism>
<dbReference type="EMBL" id="CAXDID020000476">
    <property type="protein sequence ID" value="CAL6095474.1"/>
    <property type="molecule type" value="Genomic_DNA"/>
</dbReference>
<dbReference type="EMBL" id="CATOUU010000945">
    <property type="protein sequence ID" value="CAI9961840.1"/>
    <property type="molecule type" value="Genomic_DNA"/>
</dbReference>
<evidence type="ECO:0000313" key="4">
    <source>
        <dbReference type="EMBL" id="CAI9961843.1"/>
    </source>
</evidence>
<protein>
    <submittedName>
        <fullName evidence="5">Hypothetical_protein</fullName>
    </submittedName>
</protein>
<evidence type="ECO:0000313" key="7">
    <source>
        <dbReference type="EMBL" id="CAL6095480.1"/>
    </source>
</evidence>
<evidence type="ECO:0000313" key="3">
    <source>
        <dbReference type="EMBL" id="CAI9961840.1"/>
    </source>
</evidence>
<keyword evidence="8" id="KW-1185">Reference proteome</keyword>
<dbReference type="EMBL" id="CAXDID020000476">
    <property type="protein sequence ID" value="CAL6095480.1"/>
    <property type="molecule type" value="Genomic_DNA"/>
</dbReference>
<accession>A0AA86QRQ6</accession>
<evidence type="ECO:0000313" key="6">
    <source>
        <dbReference type="EMBL" id="CAL6095474.1"/>
    </source>
</evidence>
<sequence length="223" mass="26190">MPQINAKQLTEADDIKLLTLVAIQIQFQGKADEVLKHFQENKGNLQQIDWKKIDSKLGVEPYQSKARSHNRFFSVLIPNALPEYDLMTQNDISDYIIKRLEEQKETWQNYNEKERVQYRKDLEKKVKKEYNLSADDLFSFKKQVDKNRHQMINIMKKSPQKRTETDSAPQSQSAESEDGFQNTIFTDEGSQLQQIQQPPQIQYASMQCDYEMSCFSCLFTSNE</sequence>
<dbReference type="Proteomes" id="UP001642409">
    <property type="component" value="Unassembled WGS sequence"/>
</dbReference>
<reference evidence="5 8" key="2">
    <citation type="submission" date="2024-07" db="EMBL/GenBank/DDBJ databases">
        <authorList>
            <person name="Akdeniz Z."/>
        </authorList>
    </citation>
    <scope>NUCLEOTIDE SEQUENCE [LARGE SCALE GENOMIC DNA]</scope>
</reference>